<keyword evidence="7" id="KW-0546">Nucleotide metabolism</keyword>
<dbReference type="InterPro" id="IPR028893">
    <property type="entry name" value="A_deaminase"/>
</dbReference>
<keyword evidence="4" id="KW-0479">Metal-binding</keyword>
<comment type="similarity">
    <text evidence="2">Belongs to the metallo-dependent hydrolases superfamily. Adenosine and AMP deaminases family.</text>
</comment>
<dbReference type="GO" id="GO:0005829">
    <property type="term" value="C:cytosol"/>
    <property type="evidence" value="ECO:0007669"/>
    <property type="project" value="TreeGrafter"/>
</dbReference>
<dbReference type="GO" id="GO:0046872">
    <property type="term" value="F:metal ion binding"/>
    <property type="evidence" value="ECO:0007669"/>
    <property type="project" value="UniProtKB-KW"/>
</dbReference>
<dbReference type="InterPro" id="IPR032466">
    <property type="entry name" value="Metal_Hydrolase"/>
</dbReference>
<comment type="catalytic activity">
    <reaction evidence="9">
        <text>adenosine + H2O + H(+) = inosine + NH4(+)</text>
        <dbReference type="Rhea" id="RHEA:24408"/>
        <dbReference type="ChEBI" id="CHEBI:15377"/>
        <dbReference type="ChEBI" id="CHEBI:15378"/>
        <dbReference type="ChEBI" id="CHEBI:16335"/>
        <dbReference type="ChEBI" id="CHEBI:17596"/>
        <dbReference type="ChEBI" id="CHEBI:28938"/>
        <dbReference type="EC" id="3.5.4.4"/>
    </reaction>
    <physiologicalReaction direction="left-to-right" evidence="9">
        <dbReference type="Rhea" id="RHEA:24409"/>
    </physiologicalReaction>
</comment>
<dbReference type="NCBIfam" id="NF006847">
    <property type="entry name" value="PRK09358.1-2"/>
    <property type="match status" value="1"/>
</dbReference>
<dbReference type="EC" id="3.5.4.4" evidence="3"/>
<evidence type="ECO:0000313" key="12">
    <source>
        <dbReference type="EMBL" id="CAB4577396.1"/>
    </source>
</evidence>
<evidence type="ECO:0000256" key="4">
    <source>
        <dbReference type="ARBA" id="ARBA00022723"/>
    </source>
</evidence>
<dbReference type="GO" id="GO:0009117">
    <property type="term" value="P:nucleotide metabolic process"/>
    <property type="evidence" value="ECO:0007669"/>
    <property type="project" value="UniProtKB-KW"/>
</dbReference>
<dbReference type="PANTHER" id="PTHR11409">
    <property type="entry name" value="ADENOSINE DEAMINASE"/>
    <property type="match status" value="1"/>
</dbReference>
<evidence type="ECO:0000256" key="8">
    <source>
        <dbReference type="ARBA" id="ARBA00031852"/>
    </source>
</evidence>
<evidence type="ECO:0000256" key="2">
    <source>
        <dbReference type="ARBA" id="ARBA00006676"/>
    </source>
</evidence>
<dbReference type="HAMAP" id="MF_00540">
    <property type="entry name" value="A_deaminase"/>
    <property type="match status" value="1"/>
</dbReference>
<name>A0A6J6ENB6_9ZZZZ</name>
<dbReference type="GO" id="GO:0046103">
    <property type="term" value="P:inosine biosynthetic process"/>
    <property type="evidence" value="ECO:0007669"/>
    <property type="project" value="TreeGrafter"/>
</dbReference>
<dbReference type="AlphaFoldDB" id="A0A6J6ENB6"/>
<dbReference type="Pfam" id="PF00962">
    <property type="entry name" value="A_deaminase"/>
    <property type="match status" value="1"/>
</dbReference>
<sequence>MPENLTPEVIKTVPKVLLHDHLDGGVRPATVAELAKVVGYENLPTTDAIALAKWFRDNCDSGSLEKYLEAFVHTVGVMQTKDALERVAFEAVEDLANDGVVYAEIRFAPELHQNKGLTLDQVVEAVLEGFLRGEKTLAKAGKPIVVRALLIAMRTAARSSEIAELAVKWREKGVVGFDIAGKEAGFPPTRHLDAFDAVRRANFHMTIHAGEAFGLPSIWEAVQICGTDRLGHGVRIVDDLSFQSNGEIKLGELSAYVRDRRVPLELCPSSNVQTGAAKSIKDHPIGVLTKLGFRATVNTDNRLMSDTSMSKEMTLLVKELGFTLKQLQWLSVNAMKSSFLPFDQRLKLINEVIKPTYAKIAQDLGIKF</sequence>
<dbReference type="NCBIfam" id="TIGR01430">
    <property type="entry name" value="aden_deam"/>
    <property type="match status" value="1"/>
</dbReference>
<dbReference type="SUPFAM" id="SSF51556">
    <property type="entry name" value="Metallo-dependent hydrolases"/>
    <property type="match status" value="1"/>
</dbReference>
<evidence type="ECO:0000256" key="9">
    <source>
        <dbReference type="ARBA" id="ARBA00047989"/>
    </source>
</evidence>
<dbReference type="InterPro" id="IPR006330">
    <property type="entry name" value="Ado/ade_deaminase"/>
</dbReference>
<dbReference type="GO" id="GO:0009168">
    <property type="term" value="P:purine ribonucleoside monophosphate biosynthetic process"/>
    <property type="evidence" value="ECO:0007669"/>
    <property type="project" value="InterPro"/>
</dbReference>
<dbReference type="GO" id="GO:0043103">
    <property type="term" value="P:hypoxanthine salvage"/>
    <property type="evidence" value="ECO:0007669"/>
    <property type="project" value="TreeGrafter"/>
</dbReference>
<keyword evidence="6" id="KW-0862">Zinc</keyword>
<comment type="cofactor">
    <cofactor evidence="1">
        <name>Zn(2+)</name>
        <dbReference type="ChEBI" id="CHEBI:29105"/>
    </cofactor>
</comment>
<dbReference type="PANTHER" id="PTHR11409:SF43">
    <property type="entry name" value="ADENOSINE DEAMINASE"/>
    <property type="match status" value="1"/>
</dbReference>
<feature type="domain" description="Adenosine deaminase" evidence="11">
    <location>
        <begin position="14"/>
        <end position="354"/>
    </location>
</feature>
<protein>
    <recommendedName>
        <fullName evidence="3">adenosine deaminase</fullName>
        <ecNumber evidence="3">3.5.4.4</ecNumber>
    </recommendedName>
    <alternativeName>
        <fullName evidence="8">Adenosine aminohydrolase</fullName>
    </alternativeName>
</protein>
<evidence type="ECO:0000256" key="7">
    <source>
        <dbReference type="ARBA" id="ARBA00023080"/>
    </source>
</evidence>
<accession>A0A6J6ENB6</accession>
<dbReference type="InterPro" id="IPR001365">
    <property type="entry name" value="A_deaminase_dom"/>
</dbReference>
<evidence type="ECO:0000256" key="3">
    <source>
        <dbReference type="ARBA" id="ARBA00012784"/>
    </source>
</evidence>
<dbReference type="GO" id="GO:0004000">
    <property type="term" value="F:adenosine deaminase activity"/>
    <property type="evidence" value="ECO:0007669"/>
    <property type="project" value="InterPro"/>
</dbReference>
<dbReference type="EMBL" id="CAEZTU010000021">
    <property type="protein sequence ID" value="CAB4577396.1"/>
    <property type="molecule type" value="Genomic_DNA"/>
</dbReference>
<dbReference type="FunFam" id="3.20.20.140:FF:000020">
    <property type="entry name" value="Adenosine deaminase"/>
    <property type="match status" value="1"/>
</dbReference>
<evidence type="ECO:0000259" key="11">
    <source>
        <dbReference type="Pfam" id="PF00962"/>
    </source>
</evidence>
<evidence type="ECO:0000256" key="6">
    <source>
        <dbReference type="ARBA" id="ARBA00022833"/>
    </source>
</evidence>
<dbReference type="GO" id="GO:0006154">
    <property type="term" value="P:adenosine catabolic process"/>
    <property type="evidence" value="ECO:0007669"/>
    <property type="project" value="TreeGrafter"/>
</dbReference>
<evidence type="ECO:0000256" key="1">
    <source>
        <dbReference type="ARBA" id="ARBA00001947"/>
    </source>
</evidence>
<comment type="catalytic activity">
    <reaction evidence="10">
        <text>2'-deoxyadenosine + H2O + H(+) = 2'-deoxyinosine + NH4(+)</text>
        <dbReference type="Rhea" id="RHEA:28190"/>
        <dbReference type="ChEBI" id="CHEBI:15377"/>
        <dbReference type="ChEBI" id="CHEBI:15378"/>
        <dbReference type="ChEBI" id="CHEBI:17256"/>
        <dbReference type="ChEBI" id="CHEBI:28938"/>
        <dbReference type="ChEBI" id="CHEBI:28997"/>
        <dbReference type="EC" id="3.5.4.4"/>
    </reaction>
    <physiologicalReaction direction="left-to-right" evidence="10">
        <dbReference type="Rhea" id="RHEA:28191"/>
    </physiologicalReaction>
</comment>
<gene>
    <name evidence="12" type="ORF">UFOPK1740_00654</name>
</gene>
<proteinExistence type="inferred from homology"/>
<evidence type="ECO:0000256" key="10">
    <source>
        <dbReference type="ARBA" id="ARBA00049213"/>
    </source>
</evidence>
<organism evidence="12">
    <name type="scientific">freshwater metagenome</name>
    <dbReference type="NCBI Taxonomy" id="449393"/>
    <lineage>
        <taxon>unclassified sequences</taxon>
        <taxon>metagenomes</taxon>
        <taxon>ecological metagenomes</taxon>
    </lineage>
</organism>
<reference evidence="12" key="1">
    <citation type="submission" date="2020-05" db="EMBL/GenBank/DDBJ databases">
        <authorList>
            <person name="Chiriac C."/>
            <person name="Salcher M."/>
            <person name="Ghai R."/>
            <person name="Kavagutti S V."/>
        </authorList>
    </citation>
    <scope>NUCLEOTIDE SEQUENCE</scope>
</reference>
<evidence type="ECO:0000256" key="5">
    <source>
        <dbReference type="ARBA" id="ARBA00022801"/>
    </source>
</evidence>
<dbReference type="Gene3D" id="3.20.20.140">
    <property type="entry name" value="Metal-dependent hydrolases"/>
    <property type="match status" value="1"/>
</dbReference>
<keyword evidence="5" id="KW-0378">Hydrolase</keyword>